<dbReference type="GO" id="GO:0000155">
    <property type="term" value="F:phosphorelay sensor kinase activity"/>
    <property type="evidence" value="ECO:0007669"/>
    <property type="project" value="InterPro"/>
</dbReference>
<dbReference type="Gene3D" id="3.30.565.10">
    <property type="entry name" value="Histidine kinase-like ATPase, C-terminal domain"/>
    <property type="match status" value="1"/>
</dbReference>
<dbReference type="InterPro" id="IPR005467">
    <property type="entry name" value="His_kinase_dom"/>
</dbReference>
<comment type="catalytic activity">
    <reaction evidence="1">
        <text>ATP + protein L-histidine = ADP + protein N-phospho-L-histidine.</text>
        <dbReference type="EC" id="2.7.13.3"/>
    </reaction>
</comment>
<dbReference type="Pfam" id="PF02518">
    <property type="entry name" value="HATPase_c"/>
    <property type="match status" value="1"/>
</dbReference>
<dbReference type="CDD" id="cd00082">
    <property type="entry name" value="HisKA"/>
    <property type="match status" value="1"/>
</dbReference>
<gene>
    <name evidence="7" type="ORF">CWB96_07740</name>
    <name evidence="6" type="ORF">CWB97_15930</name>
</gene>
<dbReference type="PANTHER" id="PTHR43065:SF50">
    <property type="entry name" value="HISTIDINE KINASE"/>
    <property type="match status" value="1"/>
</dbReference>
<dbReference type="Proteomes" id="UP000305730">
    <property type="component" value="Unassembled WGS sequence"/>
</dbReference>
<keyword evidence="3" id="KW-0597">Phosphoprotein</keyword>
<evidence type="ECO:0000259" key="5">
    <source>
        <dbReference type="PROSITE" id="PS50109"/>
    </source>
</evidence>
<dbReference type="PRINTS" id="PR00344">
    <property type="entry name" value="BCTRLSENSOR"/>
</dbReference>
<dbReference type="InterPro" id="IPR004358">
    <property type="entry name" value="Sig_transdc_His_kin-like_C"/>
</dbReference>
<dbReference type="InterPro" id="IPR003594">
    <property type="entry name" value="HATPase_dom"/>
</dbReference>
<dbReference type="Proteomes" id="UP000307706">
    <property type="component" value="Unassembled WGS sequence"/>
</dbReference>
<accession>A0A5S3XR01</accession>
<reference evidence="8 9" key="2">
    <citation type="submission" date="2019-06" db="EMBL/GenBank/DDBJ databases">
        <title>Co-occurence of chitin degradation, pigmentation and bioactivity in marine Pseudoalteromonas.</title>
        <authorList>
            <person name="Sonnenschein E.C."/>
            <person name="Bech P.K."/>
        </authorList>
    </citation>
    <scope>NUCLEOTIDE SEQUENCE [LARGE SCALE GENOMIC DNA]</scope>
    <source>
        <strain evidence="9">S2231</strain>
        <strain evidence="6 8">S2233</strain>
    </source>
</reference>
<protein>
    <recommendedName>
        <fullName evidence="2">histidine kinase</fullName>
        <ecNumber evidence="2">2.7.13.3</ecNumber>
    </recommendedName>
</protein>
<evidence type="ECO:0000256" key="3">
    <source>
        <dbReference type="ARBA" id="ARBA00022553"/>
    </source>
</evidence>
<proteinExistence type="predicted"/>
<evidence type="ECO:0000313" key="9">
    <source>
        <dbReference type="Proteomes" id="UP000307706"/>
    </source>
</evidence>
<dbReference type="AlphaFoldDB" id="A0A5S3XR01"/>
<feature type="coiled-coil region" evidence="4">
    <location>
        <begin position="8"/>
        <end position="57"/>
    </location>
</feature>
<dbReference type="Gene3D" id="1.10.287.130">
    <property type="match status" value="1"/>
</dbReference>
<comment type="caution">
    <text evidence="7">The sequence shown here is derived from an EMBL/GenBank/DDBJ whole genome shotgun (WGS) entry which is preliminary data.</text>
</comment>
<sequence length="325" mass="36439">MSNVDHNYEKAYLREKAARDELERLLEDKTRALFNANQALEEKVELLQNQQAVLMQTEKMATLGTLSAGVAHEINNPLAYVTSNLESISYLKPTLVTLLQLAQKQMSQSITEQEVVETITKLDSALSLEFILEDLDELLDDTHEGLKRISAIVTNLLSFARPKNNLMAMSDVTESLDGAIKLLTNQLKNSKVECIKEGLPLTYCNLSAINQVFVNLLLNAKYACDLMTEQYPHIIVKLFADTEHIYIEIVDNGYGMNDETMNRIFEPFYTTKPVGQGTGMGMAIVYSIIKEHKGDIYIESSIQQGSLIRCSLPILPEPDSDLEKG</sequence>
<keyword evidence="4" id="KW-0175">Coiled coil</keyword>
<dbReference type="SUPFAM" id="SSF55874">
    <property type="entry name" value="ATPase domain of HSP90 chaperone/DNA topoisomerase II/histidine kinase"/>
    <property type="match status" value="1"/>
</dbReference>
<dbReference type="InterPro" id="IPR036097">
    <property type="entry name" value="HisK_dim/P_sf"/>
</dbReference>
<evidence type="ECO:0000313" key="7">
    <source>
        <dbReference type="EMBL" id="TMP60098.1"/>
    </source>
</evidence>
<dbReference type="InterPro" id="IPR036890">
    <property type="entry name" value="HATPase_C_sf"/>
</dbReference>
<keyword evidence="7" id="KW-0808">Transferase</keyword>
<dbReference type="EC" id="2.7.13.3" evidence="2"/>
<keyword evidence="8" id="KW-1185">Reference proteome</keyword>
<organism evidence="7 9">
    <name type="scientific">Pseudoalteromonas citrea</name>
    <dbReference type="NCBI Taxonomy" id="43655"/>
    <lineage>
        <taxon>Bacteria</taxon>
        <taxon>Pseudomonadati</taxon>
        <taxon>Pseudomonadota</taxon>
        <taxon>Gammaproteobacteria</taxon>
        <taxon>Alteromonadales</taxon>
        <taxon>Pseudoalteromonadaceae</taxon>
        <taxon>Pseudoalteromonas</taxon>
    </lineage>
</organism>
<dbReference type="EMBL" id="PNCL01000029">
    <property type="protein sequence ID" value="TMP60098.1"/>
    <property type="molecule type" value="Genomic_DNA"/>
</dbReference>
<evidence type="ECO:0000256" key="2">
    <source>
        <dbReference type="ARBA" id="ARBA00012438"/>
    </source>
</evidence>
<name>A0A5S3XR01_9GAMM</name>
<dbReference type="EMBL" id="PNCK01000063">
    <property type="protein sequence ID" value="TMP41032.1"/>
    <property type="molecule type" value="Genomic_DNA"/>
</dbReference>
<dbReference type="SUPFAM" id="SSF47384">
    <property type="entry name" value="Homodimeric domain of signal transducing histidine kinase"/>
    <property type="match status" value="1"/>
</dbReference>
<dbReference type="SMART" id="SM00387">
    <property type="entry name" value="HATPase_c"/>
    <property type="match status" value="1"/>
</dbReference>
<reference evidence="7" key="3">
    <citation type="submission" date="2019-09" db="EMBL/GenBank/DDBJ databases">
        <title>Co-occurence of chitin degradation, pigmentation and bioactivity in marine Pseudoalteromonas.</title>
        <authorList>
            <person name="Sonnenschein E.C."/>
            <person name="Bech P.K."/>
        </authorList>
    </citation>
    <scope>NUCLEOTIDE SEQUENCE</scope>
    <source>
        <strain evidence="7">S2231</strain>
    </source>
</reference>
<evidence type="ECO:0000256" key="4">
    <source>
        <dbReference type="SAM" id="Coils"/>
    </source>
</evidence>
<dbReference type="InterPro" id="IPR003661">
    <property type="entry name" value="HisK_dim/P_dom"/>
</dbReference>
<dbReference type="PANTHER" id="PTHR43065">
    <property type="entry name" value="SENSOR HISTIDINE KINASE"/>
    <property type="match status" value="1"/>
</dbReference>
<dbReference type="RefSeq" id="WP_138597754.1">
    <property type="nucleotide sequence ID" value="NZ_PNCK01000063.1"/>
</dbReference>
<evidence type="ECO:0000313" key="6">
    <source>
        <dbReference type="EMBL" id="TMP41032.1"/>
    </source>
</evidence>
<dbReference type="PROSITE" id="PS50109">
    <property type="entry name" value="HIS_KIN"/>
    <property type="match status" value="1"/>
</dbReference>
<evidence type="ECO:0000256" key="1">
    <source>
        <dbReference type="ARBA" id="ARBA00000085"/>
    </source>
</evidence>
<keyword evidence="7" id="KW-0418">Kinase</keyword>
<dbReference type="OrthoDB" id="9772100at2"/>
<evidence type="ECO:0000313" key="8">
    <source>
        <dbReference type="Proteomes" id="UP000305730"/>
    </source>
</evidence>
<reference evidence="8 9" key="1">
    <citation type="submission" date="2017-12" db="EMBL/GenBank/DDBJ databases">
        <authorList>
            <person name="Paulsen S."/>
            <person name="Gram L.K."/>
        </authorList>
    </citation>
    <scope>NUCLEOTIDE SEQUENCE [LARGE SCALE GENOMIC DNA]</scope>
    <source>
        <strain evidence="7 9">S2231</strain>
        <strain evidence="6 8">S2233</strain>
    </source>
</reference>
<feature type="domain" description="Histidine kinase" evidence="5">
    <location>
        <begin position="69"/>
        <end position="316"/>
    </location>
</feature>